<dbReference type="RefSeq" id="XP_027285583.1">
    <property type="nucleotide sequence ID" value="XM_027429782.2"/>
</dbReference>
<keyword evidence="3" id="KW-0472">Membrane</keyword>
<dbReference type="GO" id="GO:0005886">
    <property type="term" value="C:plasma membrane"/>
    <property type="evidence" value="ECO:0007669"/>
    <property type="project" value="TreeGrafter"/>
</dbReference>
<dbReference type="Gene3D" id="3.10.100.10">
    <property type="entry name" value="Mannose-Binding Protein A, subunit A"/>
    <property type="match status" value="1"/>
</dbReference>
<keyword evidence="3" id="KW-0812">Transmembrane</keyword>
<dbReference type="SUPFAM" id="SSF56436">
    <property type="entry name" value="C-type lectin-like"/>
    <property type="match status" value="1"/>
</dbReference>
<dbReference type="InterPro" id="IPR016186">
    <property type="entry name" value="C-type_lectin-like/link_sf"/>
</dbReference>
<dbReference type="Pfam" id="PF00059">
    <property type="entry name" value="Lectin_C"/>
    <property type="match status" value="1"/>
</dbReference>
<sequence>MSEIEHRVIQARRYEGKIKETRECYRPVAAKASFLYFLINELRKRWVPQLLRIGKETSSCLTATMDTSRVYVNVKTFRTPGHKCASPPSLPPDASQCPHWHRLALKLGCVGLILLVLNLIGLSISVRFLMEKPPIEKHGVADQENRTEPTGRSAMLKCPRDWHLHQDKCLFISQILRPWAEGLADCFVKEATLLLLEDEGDMRFIQDISKKRRQQFFIGLNYVPAEKIWKCINASVLSPDICLSVPILASVGSETPLCLADSSCLEPDWTQCLRNNAASAPANPDCLETEGPKKSFNAMPPSMDVLWVCSHSGSSPSSFLSLYYPHTHIFILPFNLLNEVPLGSSHCHH</sequence>
<dbReference type="InterPro" id="IPR001304">
    <property type="entry name" value="C-type_lectin-like"/>
</dbReference>
<reference evidence="6" key="3">
    <citation type="submission" date="2025-08" db="UniProtKB">
        <authorList>
            <consortium name="RefSeq"/>
        </authorList>
    </citation>
    <scope>IDENTIFICATION</scope>
    <source>
        <strain evidence="6">17A/GY</strain>
        <tissue evidence="6">Liver</tissue>
    </source>
</reference>
<reference evidence="5" key="1">
    <citation type="journal article" date="2018" name="Biotechnol. Bioeng.">
        <title>A reference genome of the Chinese hamster based on a hybrid assembly strategy.</title>
        <authorList>
            <person name="Rupp O."/>
            <person name="MacDonald M.L."/>
            <person name="Li S."/>
            <person name="Dhiman H."/>
            <person name="Polson S."/>
            <person name="Griep S."/>
            <person name="Heffner K."/>
            <person name="Hernandez I."/>
            <person name="Brinkrolf K."/>
            <person name="Jadhav V."/>
            <person name="Samoudi M."/>
            <person name="Hao H."/>
            <person name="Kingham B."/>
            <person name="Goesmann A."/>
            <person name="Betenbaugh M.J."/>
            <person name="Lewis N.E."/>
            <person name="Borth N."/>
            <person name="Lee K.H."/>
        </authorList>
    </citation>
    <scope>NUCLEOTIDE SEQUENCE [LARGE SCALE GENOMIC DNA]</scope>
    <source>
        <strain evidence="5">17A/GY</strain>
    </source>
</reference>
<proteinExistence type="predicted"/>
<keyword evidence="2" id="KW-1015">Disulfide bond</keyword>
<evidence type="ECO:0000313" key="5">
    <source>
        <dbReference type="Proteomes" id="UP001108280"/>
    </source>
</evidence>
<dbReference type="PANTHER" id="PTHR46784">
    <property type="entry name" value="KILLER CELL LECTIN-LIKE RECEPTOR SUBFAMILY B MEMBER 1"/>
    <property type="match status" value="1"/>
</dbReference>
<dbReference type="GO" id="GO:0009986">
    <property type="term" value="C:cell surface"/>
    <property type="evidence" value="ECO:0007669"/>
    <property type="project" value="TreeGrafter"/>
</dbReference>
<evidence type="ECO:0000256" key="3">
    <source>
        <dbReference type="SAM" id="Phobius"/>
    </source>
</evidence>
<dbReference type="OrthoDB" id="8950604at2759"/>
<dbReference type="InterPro" id="IPR051527">
    <property type="entry name" value="KLR_subfamily_B"/>
</dbReference>
<dbReference type="AlphaFoldDB" id="A0A9J7GIX1"/>
<evidence type="ECO:0000259" key="4">
    <source>
        <dbReference type="SMART" id="SM00034"/>
    </source>
</evidence>
<gene>
    <name evidence="6" type="primary">LOC100762270</name>
</gene>
<keyword evidence="5" id="KW-1185">Reference proteome</keyword>
<keyword evidence="1 3" id="KW-1133">Transmembrane helix</keyword>
<evidence type="ECO:0000256" key="2">
    <source>
        <dbReference type="ARBA" id="ARBA00023157"/>
    </source>
</evidence>
<organism evidence="5 6">
    <name type="scientific">Cricetulus griseus</name>
    <name type="common">Chinese hamster</name>
    <name type="synonym">Cricetulus barabensis griseus</name>
    <dbReference type="NCBI Taxonomy" id="10029"/>
    <lineage>
        <taxon>Eukaryota</taxon>
        <taxon>Metazoa</taxon>
        <taxon>Chordata</taxon>
        <taxon>Craniata</taxon>
        <taxon>Vertebrata</taxon>
        <taxon>Euteleostomi</taxon>
        <taxon>Mammalia</taxon>
        <taxon>Eutheria</taxon>
        <taxon>Euarchontoglires</taxon>
        <taxon>Glires</taxon>
        <taxon>Rodentia</taxon>
        <taxon>Myomorpha</taxon>
        <taxon>Muroidea</taxon>
        <taxon>Cricetidae</taxon>
        <taxon>Cricetinae</taxon>
        <taxon>Cricetulus</taxon>
    </lineage>
</organism>
<dbReference type="GO" id="GO:0038023">
    <property type="term" value="F:signaling receptor activity"/>
    <property type="evidence" value="ECO:0007669"/>
    <property type="project" value="TreeGrafter"/>
</dbReference>
<dbReference type="Proteomes" id="UP001108280">
    <property type="component" value="Chromosome 8"/>
</dbReference>
<reference evidence="5" key="2">
    <citation type="journal article" date="2020" name="Biotechnol. Bioeng.">
        <title>Chromosome-scale scaffolds for the Chinese hamster reference genome assembly to facilitate the study of the CHO epigenome.</title>
        <authorList>
            <person name="Hilliard W."/>
            <person name="MacDonald M."/>
            <person name="Lee K.H."/>
        </authorList>
    </citation>
    <scope>NUCLEOTIDE SEQUENCE [LARGE SCALE GENOMIC DNA]</scope>
    <source>
        <strain evidence="5">17A/GY</strain>
    </source>
</reference>
<protein>
    <submittedName>
        <fullName evidence="6">Killer cell lectin-like receptor subfamily B member 1F isoform X9</fullName>
    </submittedName>
</protein>
<feature type="transmembrane region" description="Helical" evidence="3">
    <location>
        <begin position="109"/>
        <end position="130"/>
    </location>
</feature>
<dbReference type="PANTHER" id="PTHR46784:SF3">
    <property type="entry name" value="KILLER CELL LECTIN-LIKE RECEPTOR SUBFAMILY B MEMBER 1F"/>
    <property type="match status" value="1"/>
</dbReference>
<evidence type="ECO:0000313" key="6">
    <source>
        <dbReference type="RefSeq" id="XP_027285583.1"/>
    </source>
</evidence>
<dbReference type="SMART" id="SM00034">
    <property type="entry name" value="CLECT"/>
    <property type="match status" value="1"/>
</dbReference>
<dbReference type="GO" id="GO:0042269">
    <property type="term" value="P:regulation of natural killer cell mediated cytotoxicity"/>
    <property type="evidence" value="ECO:0007669"/>
    <property type="project" value="TreeGrafter"/>
</dbReference>
<dbReference type="GeneID" id="100762270"/>
<name>A0A9J7GIX1_CRIGR</name>
<evidence type="ECO:0000256" key="1">
    <source>
        <dbReference type="ARBA" id="ARBA00022989"/>
    </source>
</evidence>
<feature type="domain" description="C-type lectin" evidence="4">
    <location>
        <begin position="158"/>
        <end position="310"/>
    </location>
</feature>
<accession>A0A9J7GIX1</accession>
<dbReference type="InterPro" id="IPR016187">
    <property type="entry name" value="CTDL_fold"/>
</dbReference>